<dbReference type="GO" id="GO:2000369">
    <property type="term" value="P:regulation of clathrin-dependent endocytosis"/>
    <property type="evidence" value="ECO:0007669"/>
    <property type="project" value="TreeGrafter"/>
</dbReference>
<dbReference type="GO" id="GO:0045747">
    <property type="term" value="P:positive regulation of Notch signaling pathway"/>
    <property type="evidence" value="ECO:0007669"/>
    <property type="project" value="TreeGrafter"/>
</dbReference>
<dbReference type="SMART" id="SM00220">
    <property type="entry name" value="S_TKc"/>
    <property type="match status" value="1"/>
</dbReference>
<evidence type="ECO:0000256" key="7">
    <source>
        <dbReference type="ARBA" id="ARBA00047899"/>
    </source>
</evidence>
<evidence type="ECO:0000256" key="2">
    <source>
        <dbReference type="ARBA" id="ARBA00022527"/>
    </source>
</evidence>
<evidence type="ECO:0000259" key="10">
    <source>
        <dbReference type="PROSITE" id="PS50011"/>
    </source>
</evidence>
<keyword evidence="4" id="KW-0547">Nucleotide-binding</keyword>
<dbReference type="PROSITE" id="PS00108">
    <property type="entry name" value="PROTEIN_KINASE_ST"/>
    <property type="match status" value="1"/>
</dbReference>
<evidence type="ECO:0000256" key="9">
    <source>
        <dbReference type="SAM" id="MobiDB-lite"/>
    </source>
</evidence>
<accession>A0A2G9TYT1</accession>
<evidence type="ECO:0000256" key="4">
    <source>
        <dbReference type="ARBA" id="ARBA00022741"/>
    </source>
</evidence>
<organism evidence="11 12">
    <name type="scientific">Teladorsagia circumcincta</name>
    <name type="common">Brown stomach worm</name>
    <name type="synonym">Ostertagia circumcincta</name>
    <dbReference type="NCBI Taxonomy" id="45464"/>
    <lineage>
        <taxon>Eukaryota</taxon>
        <taxon>Metazoa</taxon>
        <taxon>Ecdysozoa</taxon>
        <taxon>Nematoda</taxon>
        <taxon>Chromadorea</taxon>
        <taxon>Rhabditida</taxon>
        <taxon>Rhabditina</taxon>
        <taxon>Rhabditomorpha</taxon>
        <taxon>Strongyloidea</taxon>
        <taxon>Trichostrongylidae</taxon>
        <taxon>Teladorsagia</taxon>
    </lineage>
</organism>
<dbReference type="Proteomes" id="UP000230423">
    <property type="component" value="Unassembled WGS sequence"/>
</dbReference>
<dbReference type="OrthoDB" id="2018507at2759"/>
<name>A0A2G9TYT1_TELCI</name>
<evidence type="ECO:0000313" key="11">
    <source>
        <dbReference type="EMBL" id="PIO62602.1"/>
    </source>
</evidence>
<feature type="region of interest" description="Disordered" evidence="9">
    <location>
        <begin position="224"/>
        <end position="262"/>
    </location>
</feature>
<reference evidence="11 12" key="1">
    <citation type="submission" date="2015-09" db="EMBL/GenBank/DDBJ databases">
        <title>Draft genome of the parasitic nematode Teladorsagia circumcincta isolate WARC Sus (inbred).</title>
        <authorList>
            <person name="Mitreva M."/>
        </authorList>
    </citation>
    <scope>NUCLEOTIDE SEQUENCE [LARGE SCALE GENOMIC DNA]</scope>
    <source>
        <strain evidence="11 12">S</strain>
    </source>
</reference>
<dbReference type="Pfam" id="PF00069">
    <property type="entry name" value="Pkinase"/>
    <property type="match status" value="1"/>
</dbReference>
<evidence type="ECO:0000256" key="6">
    <source>
        <dbReference type="ARBA" id="ARBA00022840"/>
    </source>
</evidence>
<dbReference type="GO" id="GO:0004674">
    <property type="term" value="F:protein serine/threonine kinase activity"/>
    <property type="evidence" value="ECO:0007669"/>
    <property type="project" value="UniProtKB-KW"/>
</dbReference>
<gene>
    <name evidence="11" type="ORF">TELCIR_15835</name>
</gene>
<feature type="non-terminal residue" evidence="11">
    <location>
        <position position="262"/>
    </location>
</feature>
<dbReference type="Gene3D" id="1.10.510.10">
    <property type="entry name" value="Transferase(Phosphotransferase) domain 1"/>
    <property type="match status" value="1"/>
</dbReference>
<evidence type="ECO:0000313" key="12">
    <source>
        <dbReference type="Proteomes" id="UP000230423"/>
    </source>
</evidence>
<protein>
    <recommendedName>
        <fullName evidence="1">non-specific serine/threonine protein kinase</fullName>
        <ecNumber evidence="1">2.7.11.1</ecNumber>
    </recommendedName>
</protein>
<dbReference type="PANTHER" id="PTHR22967">
    <property type="entry name" value="SERINE/THREONINE PROTEIN KINASE"/>
    <property type="match status" value="1"/>
</dbReference>
<feature type="compositionally biased region" description="Polar residues" evidence="9">
    <location>
        <begin position="7"/>
        <end position="19"/>
    </location>
</feature>
<keyword evidence="6" id="KW-0067">ATP-binding</keyword>
<dbReference type="AlphaFoldDB" id="A0A2G9TYT1"/>
<dbReference type="GO" id="GO:0005524">
    <property type="term" value="F:ATP binding"/>
    <property type="evidence" value="ECO:0007669"/>
    <property type="project" value="UniProtKB-KW"/>
</dbReference>
<dbReference type="EMBL" id="KZ351903">
    <property type="protein sequence ID" value="PIO62602.1"/>
    <property type="molecule type" value="Genomic_DNA"/>
</dbReference>
<sequence length="262" mass="29167">MPLGLFGSSSKPQPLTSIDSGGYKEKKEVLEKDGRGTVLRLEKNTVTIEKKLAEGGFAIVYLVTDKNNRKYALKRQFINDDNKQVDACRREFQIIVASVLQLMNDRLLLGQSLRSSEVLSIFCDMCEAVARLHHSVTPIIHRDLKVENILVDERNRAAPPIYVLCDFGSATTKNCRKPSLAAAVQSFLSGRPYSFCDELKNDRSDAVPPPEYHEDQTELIVSLAPDKPSSDPAMQTTSVQPRLRPKPISSTPVVPFVLPNTK</sequence>
<keyword evidence="12" id="KW-1185">Reference proteome</keyword>
<keyword evidence="3" id="KW-0808">Transferase</keyword>
<comment type="catalytic activity">
    <reaction evidence="8">
        <text>L-seryl-[protein] + ATP = O-phospho-L-seryl-[protein] + ADP + H(+)</text>
        <dbReference type="Rhea" id="RHEA:17989"/>
        <dbReference type="Rhea" id="RHEA-COMP:9863"/>
        <dbReference type="Rhea" id="RHEA-COMP:11604"/>
        <dbReference type="ChEBI" id="CHEBI:15378"/>
        <dbReference type="ChEBI" id="CHEBI:29999"/>
        <dbReference type="ChEBI" id="CHEBI:30616"/>
        <dbReference type="ChEBI" id="CHEBI:83421"/>
        <dbReference type="ChEBI" id="CHEBI:456216"/>
        <dbReference type="EC" id="2.7.11.1"/>
    </reaction>
</comment>
<proteinExistence type="predicted"/>
<dbReference type="EC" id="2.7.11.1" evidence="1"/>
<dbReference type="InterPro" id="IPR008271">
    <property type="entry name" value="Ser/Thr_kinase_AS"/>
</dbReference>
<dbReference type="PANTHER" id="PTHR22967:SF57">
    <property type="entry name" value="AUXILIN, ISOFORM A-RELATED"/>
    <property type="match status" value="1"/>
</dbReference>
<dbReference type="InterPro" id="IPR000719">
    <property type="entry name" value="Prot_kinase_dom"/>
</dbReference>
<feature type="domain" description="Protein kinase" evidence="10">
    <location>
        <begin position="1"/>
        <end position="262"/>
    </location>
</feature>
<evidence type="ECO:0000256" key="8">
    <source>
        <dbReference type="ARBA" id="ARBA00048679"/>
    </source>
</evidence>
<comment type="catalytic activity">
    <reaction evidence="7">
        <text>L-threonyl-[protein] + ATP = O-phospho-L-threonyl-[protein] + ADP + H(+)</text>
        <dbReference type="Rhea" id="RHEA:46608"/>
        <dbReference type="Rhea" id="RHEA-COMP:11060"/>
        <dbReference type="Rhea" id="RHEA-COMP:11605"/>
        <dbReference type="ChEBI" id="CHEBI:15378"/>
        <dbReference type="ChEBI" id="CHEBI:30013"/>
        <dbReference type="ChEBI" id="CHEBI:30616"/>
        <dbReference type="ChEBI" id="CHEBI:61977"/>
        <dbReference type="ChEBI" id="CHEBI:456216"/>
        <dbReference type="EC" id="2.7.11.1"/>
    </reaction>
</comment>
<evidence type="ECO:0000256" key="3">
    <source>
        <dbReference type="ARBA" id="ARBA00022679"/>
    </source>
</evidence>
<feature type="region of interest" description="Disordered" evidence="9">
    <location>
        <begin position="1"/>
        <end position="20"/>
    </location>
</feature>
<evidence type="ECO:0000256" key="5">
    <source>
        <dbReference type="ARBA" id="ARBA00022777"/>
    </source>
</evidence>
<dbReference type="GO" id="GO:0035612">
    <property type="term" value="F:AP-2 adaptor complex binding"/>
    <property type="evidence" value="ECO:0007669"/>
    <property type="project" value="TreeGrafter"/>
</dbReference>
<dbReference type="SUPFAM" id="SSF56112">
    <property type="entry name" value="Protein kinase-like (PK-like)"/>
    <property type="match status" value="1"/>
</dbReference>
<keyword evidence="5" id="KW-0418">Kinase</keyword>
<dbReference type="InterPro" id="IPR011009">
    <property type="entry name" value="Kinase-like_dom_sf"/>
</dbReference>
<dbReference type="PROSITE" id="PS50011">
    <property type="entry name" value="PROTEIN_KINASE_DOM"/>
    <property type="match status" value="1"/>
</dbReference>
<keyword evidence="2" id="KW-0723">Serine/threonine-protein kinase</keyword>
<evidence type="ECO:0000256" key="1">
    <source>
        <dbReference type="ARBA" id="ARBA00012513"/>
    </source>
</evidence>
<dbReference type="GO" id="GO:0005737">
    <property type="term" value="C:cytoplasm"/>
    <property type="evidence" value="ECO:0007669"/>
    <property type="project" value="TreeGrafter"/>
</dbReference>